<name>A0ABQ5BZY6_9ASTR</name>
<reference evidence="1" key="2">
    <citation type="submission" date="2022-01" db="EMBL/GenBank/DDBJ databases">
        <authorList>
            <person name="Yamashiro T."/>
            <person name="Shiraishi A."/>
            <person name="Satake H."/>
            <person name="Nakayama K."/>
        </authorList>
    </citation>
    <scope>NUCLEOTIDE SEQUENCE</scope>
</reference>
<dbReference type="Proteomes" id="UP001151760">
    <property type="component" value="Unassembled WGS sequence"/>
</dbReference>
<gene>
    <name evidence="1" type="ORF">Tco_0878192</name>
</gene>
<reference evidence="1" key="1">
    <citation type="journal article" date="2022" name="Int. J. Mol. Sci.">
        <title>Draft Genome of Tanacetum Coccineum: Genomic Comparison of Closely Related Tanacetum-Family Plants.</title>
        <authorList>
            <person name="Yamashiro T."/>
            <person name="Shiraishi A."/>
            <person name="Nakayama K."/>
            <person name="Satake H."/>
        </authorList>
    </citation>
    <scope>NUCLEOTIDE SEQUENCE</scope>
</reference>
<comment type="caution">
    <text evidence="1">The sequence shown here is derived from an EMBL/GenBank/DDBJ whole genome shotgun (WGS) entry which is preliminary data.</text>
</comment>
<evidence type="ECO:0000313" key="2">
    <source>
        <dbReference type="Proteomes" id="UP001151760"/>
    </source>
</evidence>
<protein>
    <recommendedName>
        <fullName evidence="3">Reverse transcriptase Ty1/copia-type domain-containing protein</fullName>
    </recommendedName>
</protein>
<proteinExistence type="predicted"/>
<evidence type="ECO:0000313" key="1">
    <source>
        <dbReference type="EMBL" id="GJT19486.1"/>
    </source>
</evidence>
<organism evidence="1 2">
    <name type="scientific">Tanacetum coccineum</name>
    <dbReference type="NCBI Taxonomy" id="301880"/>
    <lineage>
        <taxon>Eukaryota</taxon>
        <taxon>Viridiplantae</taxon>
        <taxon>Streptophyta</taxon>
        <taxon>Embryophyta</taxon>
        <taxon>Tracheophyta</taxon>
        <taxon>Spermatophyta</taxon>
        <taxon>Magnoliopsida</taxon>
        <taxon>eudicotyledons</taxon>
        <taxon>Gunneridae</taxon>
        <taxon>Pentapetalae</taxon>
        <taxon>asterids</taxon>
        <taxon>campanulids</taxon>
        <taxon>Asterales</taxon>
        <taxon>Asteraceae</taxon>
        <taxon>Asteroideae</taxon>
        <taxon>Anthemideae</taxon>
        <taxon>Anthemidinae</taxon>
        <taxon>Tanacetum</taxon>
    </lineage>
</organism>
<dbReference type="EMBL" id="BQNB010013721">
    <property type="protein sequence ID" value="GJT19486.1"/>
    <property type="molecule type" value="Genomic_DNA"/>
</dbReference>
<accession>A0ABQ5BZY6</accession>
<evidence type="ECO:0008006" key="3">
    <source>
        <dbReference type="Google" id="ProtNLM"/>
    </source>
</evidence>
<sequence>MVDRLKLDEDLMGILVDQTRFRGMVGSLMYLTANADQWRMSYSKKKYLGKCSISGDRVLDWSYKEAKKHGYLNNRGGIHAYVLITHDLSTSTYDTISFEEQRDNGVLNSTVEETTSTGR</sequence>
<keyword evidence="2" id="KW-1185">Reference proteome</keyword>